<organism evidence="3 4">
    <name type="scientific">Mucilaginibacter paludis DSM 18603</name>
    <dbReference type="NCBI Taxonomy" id="714943"/>
    <lineage>
        <taxon>Bacteria</taxon>
        <taxon>Pseudomonadati</taxon>
        <taxon>Bacteroidota</taxon>
        <taxon>Sphingobacteriia</taxon>
        <taxon>Sphingobacteriales</taxon>
        <taxon>Sphingobacteriaceae</taxon>
        <taxon>Mucilaginibacter</taxon>
    </lineage>
</organism>
<dbReference type="GO" id="GO:0006635">
    <property type="term" value="P:fatty acid beta-oxidation"/>
    <property type="evidence" value="ECO:0007669"/>
    <property type="project" value="TreeGrafter"/>
</dbReference>
<dbReference type="SUPFAM" id="SSF52096">
    <property type="entry name" value="ClpP/crotonase"/>
    <property type="match status" value="1"/>
</dbReference>
<dbReference type="Pfam" id="PF00378">
    <property type="entry name" value="ECH_1"/>
    <property type="match status" value="1"/>
</dbReference>
<dbReference type="eggNOG" id="COG1024">
    <property type="taxonomic scope" value="Bacteria"/>
</dbReference>
<reference evidence="3" key="1">
    <citation type="submission" date="2011-09" db="EMBL/GenBank/DDBJ databases">
        <title>The permanent draft genome of Mucilaginibacter paludis DSM 18603.</title>
        <authorList>
            <consortium name="US DOE Joint Genome Institute (JGI-PGF)"/>
            <person name="Lucas S."/>
            <person name="Han J."/>
            <person name="Lapidus A."/>
            <person name="Bruce D."/>
            <person name="Goodwin L."/>
            <person name="Pitluck S."/>
            <person name="Peters L."/>
            <person name="Kyrpides N."/>
            <person name="Mavromatis K."/>
            <person name="Ivanova N."/>
            <person name="Mikhailova N."/>
            <person name="Held B."/>
            <person name="Detter J.C."/>
            <person name="Tapia R."/>
            <person name="Han C."/>
            <person name="Land M."/>
            <person name="Hauser L."/>
            <person name="Markowitz V."/>
            <person name="Cheng J.-F."/>
            <person name="Hugenholtz P."/>
            <person name="Woyke T."/>
            <person name="Wu D."/>
            <person name="Tindall B."/>
            <person name="Brambilla E."/>
            <person name="Klenk H.-P."/>
            <person name="Eisen J.A."/>
        </authorList>
    </citation>
    <scope>NUCLEOTIDE SEQUENCE [LARGE SCALE GENOMIC DNA]</scope>
    <source>
        <strain evidence="3">DSM 18603</strain>
    </source>
</reference>
<dbReference type="InterPro" id="IPR018376">
    <property type="entry name" value="Enoyl-CoA_hyd/isom_CS"/>
</dbReference>
<comment type="similarity">
    <text evidence="1 2">Belongs to the enoyl-CoA hydratase/isomerase family.</text>
</comment>
<evidence type="ECO:0000256" key="1">
    <source>
        <dbReference type="ARBA" id="ARBA00005254"/>
    </source>
</evidence>
<proteinExistence type="inferred from homology"/>
<accession>H1Y4Q1</accession>
<protein>
    <submittedName>
        <fullName evidence="3">Enoyl-CoA hydratase/isomerase</fullName>
    </submittedName>
</protein>
<dbReference type="GO" id="GO:0016853">
    <property type="term" value="F:isomerase activity"/>
    <property type="evidence" value="ECO:0007669"/>
    <property type="project" value="UniProtKB-KW"/>
</dbReference>
<dbReference type="STRING" id="714943.Mucpa_4004"/>
<dbReference type="InterPro" id="IPR029045">
    <property type="entry name" value="ClpP/crotonase-like_dom_sf"/>
</dbReference>
<dbReference type="CDD" id="cd06558">
    <property type="entry name" value="crotonase-like"/>
    <property type="match status" value="1"/>
</dbReference>
<dbReference type="AlphaFoldDB" id="H1Y4Q1"/>
<dbReference type="Gene3D" id="3.90.226.10">
    <property type="entry name" value="2-enoyl-CoA Hydratase, Chain A, domain 1"/>
    <property type="match status" value="1"/>
</dbReference>
<dbReference type="HOGENOM" id="CLU_009834_7_5_10"/>
<evidence type="ECO:0000256" key="2">
    <source>
        <dbReference type="RuleBase" id="RU003707"/>
    </source>
</evidence>
<name>H1Y4Q1_9SPHI</name>
<keyword evidence="4" id="KW-1185">Reference proteome</keyword>
<dbReference type="Proteomes" id="UP000002774">
    <property type="component" value="Chromosome"/>
</dbReference>
<dbReference type="PANTHER" id="PTHR11941:SF45">
    <property type="entry name" value="ENOYL-COA DELTA ISOMERASE 1, MITOCHONDRIAL"/>
    <property type="match status" value="1"/>
</dbReference>
<gene>
    <name evidence="3" type="ORF">Mucpa_4004</name>
</gene>
<evidence type="ECO:0000313" key="3">
    <source>
        <dbReference type="EMBL" id="EHQ28095.1"/>
    </source>
</evidence>
<dbReference type="PANTHER" id="PTHR11941">
    <property type="entry name" value="ENOYL-COA HYDRATASE-RELATED"/>
    <property type="match status" value="1"/>
</dbReference>
<sequence>MNTLQVTIKDRMAVIALNRGKSNPMNAEMVKELHTLVHSIDNDDNIGGLIITGKENFFSAGLDLIELYDYNEEQSRIFWNDFLALQAKLVSFKKPMVAAISGHSPAGGCVIAISCDYRVMAQGKFIIGLNEIPVGIVVPDSIFKLYSFWLGERKAYQLLMEGKLLSVEEALQAGLIDEISNPESVISNAEKQIRKYMQLNLATWSQSKLNLRKDLIAAATGDQTEALNQMLKQWWAPETRKALQMIIQNLKAKSAGTSPS</sequence>
<evidence type="ECO:0000313" key="4">
    <source>
        <dbReference type="Proteomes" id="UP000002774"/>
    </source>
</evidence>
<dbReference type="EMBL" id="CM001403">
    <property type="protein sequence ID" value="EHQ28095.1"/>
    <property type="molecule type" value="Genomic_DNA"/>
</dbReference>
<dbReference type="RefSeq" id="WP_008508838.1">
    <property type="nucleotide sequence ID" value="NZ_CM001403.1"/>
</dbReference>
<dbReference type="OrthoDB" id="9807606at2"/>
<dbReference type="InterPro" id="IPR001753">
    <property type="entry name" value="Enoyl-CoA_hydra/iso"/>
</dbReference>
<dbReference type="PROSITE" id="PS00166">
    <property type="entry name" value="ENOYL_COA_HYDRATASE"/>
    <property type="match status" value="1"/>
</dbReference>